<dbReference type="HOGENOM" id="CLU_2752914_0_0_5"/>
<dbReference type="PATRIC" id="fig|999552.6.peg.1404"/>
<gene>
    <name evidence="1" type="ORF">METH_06985</name>
</gene>
<evidence type="ECO:0000313" key="1">
    <source>
        <dbReference type="EMBL" id="AHD02965.1"/>
    </source>
</evidence>
<dbReference type="EMBL" id="CP006773">
    <property type="protein sequence ID" value="AHD02965.1"/>
    <property type="molecule type" value="Genomic_DNA"/>
</dbReference>
<dbReference type="OrthoDB" id="9912278at2"/>
<protein>
    <submittedName>
        <fullName evidence="1">Uncharacterized protein</fullName>
    </submittedName>
</protein>
<name>V9W008_9RHOB</name>
<evidence type="ECO:0000313" key="2">
    <source>
        <dbReference type="Proteomes" id="UP000018780"/>
    </source>
</evidence>
<reference evidence="1 2" key="1">
    <citation type="submission" date="2013-09" db="EMBL/GenBank/DDBJ databases">
        <authorList>
            <consortium name="DOE Joint Genome Institute"/>
            <person name="Klenk H.-P."/>
            <person name="Huntemann M."/>
            <person name="Han J."/>
            <person name="Chen A."/>
            <person name="Kyrpides N."/>
            <person name="Mavromatis K."/>
            <person name="Markowitz V."/>
            <person name="Palaniappan K."/>
            <person name="Ivanova N."/>
            <person name="Schaumberg A."/>
            <person name="Pati A."/>
            <person name="Liolios K."/>
            <person name="Nordberg H.P."/>
            <person name="Cantor M.N."/>
            <person name="Hua S.X."/>
            <person name="Woyke T."/>
        </authorList>
    </citation>
    <scope>NUCLEOTIDE SEQUENCE [LARGE SCALE GENOMIC DNA]</scope>
    <source>
        <strain evidence="1 2">DSM 14336</strain>
    </source>
</reference>
<dbReference type="AlphaFoldDB" id="V9W008"/>
<dbReference type="Proteomes" id="UP000018780">
    <property type="component" value="Chromosome"/>
</dbReference>
<proteinExistence type="predicted"/>
<dbReference type="RefSeq" id="WP_024089674.1">
    <property type="nucleotide sequence ID" value="NC_023135.1"/>
</dbReference>
<keyword evidence="2" id="KW-1185">Reference proteome</keyword>
<sequence>MLTIQITCACGQYSTVTDERAIARVQRAERLIFRCTYCGLAEQVEARLAWEAEINPLEAAFANGMKDPEQ</sequence>
<dbReference type="KEGG" id="lmd:METH_06985"/>
<accession>V9W008</accession>
<dbReference type="STRING" id="999552.METH_06985"/>
<organism evidence="1 2">
    <name type="scientific">Leisingera methylohalidivorans DSM 14336</name>
    <dbReference type="NCBI Taxonomy" id="999552"/>
    <lineage>
        <taxon>Bacteria</taxon>
        <taxon>Pseudomonadati</taxon>
        <taxon>Pseudomonadota</taxon>
        <taxon>Alphaproteobacteria</taxon>
        <taxon>Rhodobacterales</taxon>
        <taxon>Roseobacteraceae</taxon>
        <taxon>Leisingera</taxon>
    </lineage>
</organism>